<name>A0A9N7MH38_STRHE</name>
<dbReference type="Proteomes" id="UP001153555">
    <property type="component" value="Unassembled WGS sequence"/>
</dbReference>
<keyword evidence="7" id="KW-0862">Zinc</keyword>
<evidence type="ECO:0000256" key="2">
    <source>
        <dbReference type="ARBA" id="ARBA00022695"/>
    </source>
</evidence>
<dbReference type="PROSITE" id="PS50966">
    <property type="entry name" value="ZF_SWIM"/>
    <property type="match status" value="1"/>
</dbReference>
<dbReference type="InterPro" id="IPR043502">
    <property type="entry name" value="DNA/RNA_pol_sf"/>
</dbReference>
<gene>
    <name evidence="9" type="ORF">SHERM_00864</name>
</gene>
<dbReference type="InterPro" id="IPR007527">
    <property type="entry name" value="Znf_SWIM"/>
</dbReference>
<keyword evidence="7" id="KW-0863">Zinc-finger</keyword>
<dbReference type="PANTHER" id="PTHR47718">
    <property type="entry name" value="OS01G0519700 PROTEIN"/>
    <property type="match status" value="1"/>
</dbReference>
<feature type="non-terminal residue" evidence="9">
    <location>
        <position position="504"/>
    </location>
</feature>
<evidence type="ECO:0000256" key="3">
    <source>
        <dbReference type="ARBA" id="ARBA00022722"/>
    </source>
</evidence>
<keyword evidence="1" id="KW-0808">Transferase</keyword>
<dbReference type="GO" id="GO:0003964">
    <property type="term" value="F:RNA-directed DNA polymerase activity"/>
    <property type="evidence" value="ECO:0007669"/>
    <property type="project" value="UniProtKB-KW"/>
</dbReference>
<dbReference type="CDD" id="cd09274">
    <property type="entry name" value="RNase_HI_RT_Ty3"/>
    <property type="match status" value="1"/>
</dbReference>
<keyword evidence="7" id="KW-0479">Metal-binding</keyword>
<proteinExistence type="predicted"/>
<dbReference type="Gene3D" id="3.10.20.370">
    <property type="match status" value="1"/>
</dbReference>
<dbReference type="Pfam" id="PF10551">
    <property type="entry name" value="MULE"/>
    <property type="match status" value="1"/>
</dbReference>
<dbReference type="GO" id="GO:0004519">
    <property type="term" value="F:endonuclease activity"/>
    <property type="evidence" value="ECO:0007669"/>
    <property type="project" value="UniProtKB-KW"/>
</dbReference>
<dbReference type="InterPro" id="IPR041373">
    <property type="entry name" value="RT_RNaseH"/>
</dbReference>
<dbReference type="EMBL" id="CACSLK010000214">
    <property type="protein sequence ID" value="CAA0805957.1"/>
    <property type="molecule type" value="Genomic_DNA"/>
</dbReference>
<dbReference type="AlphaFoldDB" id="A0A9N7MH38"/>
<dbReference type="Pfam" id="PF04434">
    <property type="entry name" value="SWIM"/>
    <property type="match status" value="1"/>
</dbReference>
<evidence type="ECO:0000313" key="10">
    <source>
        <dbReference type="Proteomes" id="UP001153555"/>
    </source>
</evidence>
<evidence type="ECO:0000259" key="8">
    <source>
        <dbReference type="PROSITE" id="PS50966"/>
    </source>
</evidence>
<dbReference type="FunFam" id="3.10.20.370:FF:000001">
    <property type="entry name" value="Retrovirus-related Pol polyprotein from transposon 17.6-like protein"/>
    <property type="match status" value="1"/>
</dbReference>
<evidence type="ECO:0000256" key="6">
    <source>
        <dbReference type="ARBA" id="ARBA00022918"/>
    </source>
</evidence>
<dbReference type="InterPro" id="IPR018289">
    <property type="entry name" value="MULE_transposase_dom"/>
</dbReference>
<keyword evidence="3" id="KW-0540">Nuclease</keyword>
<sequence length="504" mass="59088">EDVNSYVWVFENFKNAMVQEPTYLVTDQDPSIGIAFSKVFTRSKHRFCMWHIMNKLCDKVGYSLNNDDDFKRRLNEIVWSRNIEPDEFNSKWVAIIHEFNLDTHNWFIDLFTKREYWIPAYFRDIMMSGLMRTTSRSESENNWFRNFTNIHASLVEFMLHYDSAMDAQRNVSMKLQSDSETHVVVLKTPLSIERYALSVYTTEIFYRVQDEICDACFKCRVMQISENEGTTTFVIRDIDGKMFTVMHNVSLNSSACSCKHFKMYGWLCRHVFVVLKDLSMDVIPPAHILSRWTKLAIRNPMFWVLDSVTEQCAQIDDVKFMVNKLWSDIHVCMGIAESNMDNLVEFSKLIEEHKQKLLSNQEGGSSKKDQEKMFDSFLKKRVTSAPVLTIPDPSRSFTIYSDASRQGLGCVLMQDGRVVAYASRQLKPHEQNYPTHDLELAAVVHALKIWCHYLYGGRCEIFTNHKSLQYIFTQKELNMMQRRWLELVKDFDCSIQYHPGKANV</sequence>
<keyword evidence="2" id="KW-0548">Nucleotidyltransferase</keyword>
<evidence type="ECO:0000313" key="9">
    <source>
        <dbReference type="EMBL" id="CAA0805957.1"/>
    </source>
</evidence>
<dbReference type="OrthoDB" id="589154at2759"/>
<dbReference type="PANTHER" id="PTHR47718:SF18">
    <property type="entry name" value="PROTEIN FAR1-RELATED SEQUENCE 5-LIKE"/>
    <property type="match status" value="1"/>
</dbReference>
<keyword evidence="10" id="KW-1185">Reference proteome</keyword>
<evidence type="ECO:0000256" key="4">
    <source>
        <dbReference type="ARBA" id="ARBA00022759"/>
    </source>
</evidence>
<organism evidence="9 10">
    <name type="scientific">Striga hermonthica</name>
    <name type="common">Purple witchweed</name>
    <name type="synonym">Buchnera hermonthica</name>
    <dbReference type="NCBI Taxonomy" id="68872"/>
    <lineage>
        <taxon>Eukaryota</taxon>
        <taxon>Viridiplantae</taxon>
        <taxon>Streptophyta</taxon>
        <taxon>Embryophyta</taxon>
        <taxon>Tracheophyta</taxon>
        <taxon>Spermatophyta</taxon>
        <taxon>Magnoliopsida</taxon>
        <taxon>eudicotyledons</taxon>
        <taxon>Gunneridae</taxon>
        <taxon>Pentapetalae</taxon>
        <taxon>asterids</taxon>
        <taxon>lamiids</taxon>
        <taxon>Lamiales</taxon>
        <taxon>Orobanchaceae</taxon>
        <taxon>Buchnereae</taxon>
        <taxon>Striga</taxon>
    </lineage>
</organism>
<feature type="non-terminal residue" evidence="9">
    <location>
        <position position="1"/>
    </location>
</feature>
<dbReference type="Pfam" id="PF17917">
    <property type="entry name" value="RT_RNaseH"/>
    <property type="match status" value="1"/>
</dbReference>
<dbReference type="SUPFAM" id="SSF56672">
    <property type="entry name" value="DNA/RNA polymerases"/>
    <property type="match status" value="1"/>
</dbReference>
<dbReference type="GO" id="GO:0008270">
    <property type="term" value="F:zinc ion binding"/>
    <property type="evidence" value="ECO:0007669"/>
    <property type="project" value="UniProtKB-KW"/>
</dbReference>
<evidence type="ECO:0000256" key="5">
    <source>
        <dbReference type="ARBA" id="ARBA00022801"/>
    </source>
</evidence>
<protein>
    <recommendedName>
        <fullName evidence="8">SWIM-type domain-containing protein</fullName>
    </recommendedName>
</protein>
<evidence type="ECO:0000256" key="7">
    <source>
        <dbReference type="PROSITE-ProRule" id="PRU00325"/>
    </source>
</evidence>
<feature type="domain" description="SWIM-type" evidence="8">
    <location>
        <begin position="243"/>
        <end position="279"/>
    </location>
</feature>
<accession>A0A9N7MH38</accession>
<dbReference type="GO" id="GO:0016787">
    <property type="term" value="F:hydrolase activity"/>
    <property type="evidence" value="ECO:0007669"/>
    <property type="project" value="UniProtKB-KW"/>
</dbReference>
<keyword evidence="4" id="KW-0255">Endonuclease</keyword>
<evidence type="ECO:0000256" key="1">
    <source>
        <dbReference type="ARBA" id="ARBA00022679"/>
    </source>
</evidence>
<keyword evidence="5" id="KW-0378">Hydrolase</keyword>
<reference evidence="9" key="1">
    <citation type="submission" date="2019-12" db="EMBL/GenBank/DDBJ databases">
        <authorList>
            <person name="Scholes J."/>
        </authorList>
    </citation>
    <scope>NUCLEOTIDE SEQUENCE</scope>
</reference>
<keyword evidence="6" id="KW-0695">RNA-directed DNA polymerase</keyword>
<comment type="caution">
    <text evidence="9">The sequence shown here is derived from an EMBL/GenBank/DDBJ whole genome shotgun (WGS) entry which is preliminary data.</text>
</comment>